<proteinExistence type="inferred from homology"/>
<dbReference type="PANTHER" id="PTHR37423">
    <property type="entry name" value="SOLUBLE LYTIC MUREIN TRANSGLYCOSYLASE-RELATED"/>
    <property type="match status" value="1"/>
</dbReference>
<evidence type="ECO:0000256" key="1">
    <source>
        <dbReference type="ARBA" id="ARBA00007734"/>
    </source>
</evidence>
<evidence type="ECO:0000259" key="2">
    <source>
        <dbReference type="Pfam" id="PF01464"/>
    </source>
</evidence>
<evidence type="ECO:0000313" key="4">
    <source>
        <dbReference type="Proteomes" id="UP000295334"/>
    </source>
</evidence>
<dbReference type="OrthoDB" id="9815002at2"/>
<keyword evidence="4" id="KW-1185">Reference proteome</keyword>
<feature type="domain" description="Transglycosylase SLT" evidence="2">
    <location>
        <begin position="104"/>
        <end position="207"/>
    </location>
</feature>
<dbReference type="SUPFAM" id="SSF53955">
    <property type="entry name" value="Lysozyme-like"/>
    <property type="match status" value="1"/>
</dbReference>
<comment type="similarity">
    <text evidence="1">Belongs to the transglycosylase Slt family.</text>
</comment>
<evidence type="ECO:0000313" key="3">
    <source>
        <dbReference type="EMBL" id="TCJ14363.1"/>
    </source>
</evidence>
<dbReference type="PANTHER" id="PTHR37423:SF2">
    <property type="entry name" value="MEMBRANE-BOUND LYTIC MUREIN TRANSGLYCOSYLASE C"/>
    <property type="match status" value="1"/>
</dbReference>
<dbReference type="Proteomes" id="UP000295334">
    <property type="component" value="Unassembled WGS sequence"/>
</dbReference>
<sequence>MKKLLLLTTLPLIAFLYSFAGIGKGASGLDRDLSDTVKVSATKAGFKDLFEGQSSENGIFNVKLNPKAVSFVQDYMESQATRLNNMKSWGKPYFDLIESVLAAHNLPSELKYLSVIESDLKTSATSWVGAAGPWQLMPQTARELGLRVSKKNDERRDYKKSTNAAARYLNDLYSVFNDWLLVVAAYNGGPGNVNKAISKAGSRNFWDLQYYLPAESRNHVKKFIATHYIMEGDGGVTTMTQNERATYTAATTDAAPVLPGVQNATVSGKFAAIAIAGNLEMDLGDFNRLNPNFDKQLSQNGSYELRLPADKMSRFTESRNAILEQSVKMMLGSAR</sequence>
<protein>
    <submittedName>
        <fullName evidence="3">Lytic transglycosylase domain-containing protein</fullName>
    </submittedName>
</protein>
<reference evidence="3 4" key="1">
    <citation type="submission" date="2019-03" db="EMBL/GenBank/DDBJ databases">
        <authorList>
            <person name="Kim M.K.M."/>
        </authorList>
    </citation>
    <scope>NUCLEOTIDE SEQUENCE [LARGE SCALE GENOMIC DNA]</scope>
    <source>
        <strain evidence="3 4">17J68-12</strain>
    </source>
</reference>
<gene>
    <name evidence="3" type="ORF">EPD60_10235</name>
</gene>
<dbReference type="AlphaFoldDB" id="A0A4R1BBK3"/>
<name>A0A4R1BBK3_9BACT</name>
<dbReference type="CDD" id="cd16894">
    <property type="entry name" value="MltD-like"/>
    <property type="match status" value="1"/>
</dbReference>
<dbReference type="EMBL" id="SJZI01000042">
    <property type="protein sequence ID" value="TCJ14363.1"/>
    <property type="molecule type" value="Genomic_DNA"/>
</dbReference>
<organism evidence="3 4">
    <name type="scientific">Flaviaesturariibacter flavus</name>
    <dbReference type="NCBI Taxonomy" id="2502780"/>
    <lineage>
        <taxon>Bacteria</taxon>
        <taxon>Pseudomonadati</taxon>
        <taxon>Bacteroidota</taxon>
        <taxon>Chitinophagia</taxon>
        <taxon>Chitinophagales</taxon>
        <taxon>Chitinophagaceae</taxon>
        <taxon>Flaviaestuariibacter</taxon>
    </lineage>
</organism>
<dbReference type="Gene3D" id="1.10.530.10">
    <property type="match status" value="1"/>
</dbReference>
<dbReference type="Pfam" id="PF01464">
    <property type="entry name" value="SLT"/>
    <property type="match status" value="1"/>
</dbReference>
<comment type="caution">
    <text evidence="3">The sequence shown here is derived from an EMBL/GenBank/DDBJ whole genome shotgun (WGS) entry which is preliminary data.</text>
</comment>
<dbReference type="InterPro" id="IPR023346">
    <property type="entry name" value="Lysozyme-like_dom_sf"/>
</dbReference>
<dbReference type="RefSeq" id="WP_131449354.1">
    <property type="nucleotide sequence ID" value="NZ_SJZI01000042.1"/>
</dbReference>
<dbReference type="InterPro" id="IPR008258">
    <property type="entry name" value="Transglycosylase_SLT_dom_1"/>
</dbReference>
<accession>A0A4R1BBK3</accession>